<proteinExistence type="predicted"/>
<protein>
    <submittedName>
        <fullName evidence="2">Uncharacterized protein</fullName>
    </submittedName>
</protein>
<sequence>METAVERSELINTDEFVCLSISAINYLFIIDYRSKYDLKTALEAKDCMSYPDISETASTARSISSTELSAERLSSTVFTDLESLRSQNTILTLGDSSNELTTAEEANLTEYVYKPVI</sequence>
<organism evidence="1 2">
    <name type="scientific">Heterorhabditis bacteriophora</name>
    <name type="common">Entomopathogenic nematode worm</name>
    <dbReference type="NCBI Taxonomy" id="37862"/>
    <lineage>
        <taxon>Eukaryota</taxon>
        <taxon>Metazoa</taxon>
        <taxon>Ecdysozoa</taxon>
        <taxon>Nematoda</taxon>
        <taxon>Chromadorea</taxon>
        <taxon>Rhabditida</taxon>
        <taxon>Rhabditina</taxon>
        <taxon>Rhabditomorpha</taxon>
        <taxon>Strongyloidea</taxon>
        <taxon>Heterorhabditidae</taxon>
        <taxon>Heterorhabditis</taxon>
    </lineage>
</organism>
<name>A0A1I7XHT1_HETBA</name>
<evidence type="ECO:0000313" key="1">
    <source>
        <dbReference type="Proteomes" id="UP000095283"/>
    </source>
</evidence>
<keyword evidence="1" id="KW-1185">Reference proteome</keyword>
<accession>A0A1I7XHT1</accession>
<evidence type="ECO:0000313" key="2">
    <source>
        <dbReference type="WBParaSite" id="Hba_17050"/>
    </source>
</evidence>
<reference evidence="2" key="1">
    <citation type="submission" date="2016-11" db="UniProtKB">
        <authorList>
            <consortium name="WormBaseParasite"/>
        </authorList>
    </citation>
    <scope>IDENTIFICATION</scope>
</reference>
<dbReference type="WBParaSite" id="Hba_17050">
    <property type="protein sequence ID" value="Hba_17050"/>
    <property type="gene ID" value="Hba_17050"/>
</dbReference>
<dbReference type="AlphaFoldDB" id="A0A1I7XHT1"/>
<dbReference type="Proteomes" id="UP000095283">
    <property type="component" value="Unplaced"/>
</dbReference>